<organism evidence="1 2">
    <name type="scientific">Sphenostylis stenocarpa</name>
    <dbReference type="NCBI Taxonomy" id="92480"/>
    <lineage>
        <taxon>Eukaryota</taxon>
        <taxon>Viridiplantae</taxon>
        <taxon>Streptophyta</taxon>
        <taxon>Embryophyta</taxon>
        <taxon>Tracheophyta</taxon>
        <taxon>Spermatophyta</taxon>
        <taxon>Magnoliopsida</taxon>
        <taxon>eudicotyledons</taxon>
        <taxon>Gunneridae</taxon>
        <taxon>Pentapetalae</taxon>
        <taxon>rosids</taxon>
        <taxon>fabids</taxon>
        <taxon>Fabales</taxon>
        <taxon>Fabaceae</taxon>
        <taxon>Papilionoideae</taxon>
        <taxon>50 kb inversion clade</taxon>
        <taxon>NPAAA clade</taxon>
        <taxon>indigoferoid/millettioid clade</taxon>
        <taxon>Phaseoleae</taxon>
        <taxon>Sphenostylis</taxon>
    </lineage>
</organism>
<proteinExistence type="predicted"/>
<keyword evidence="2" id="KW-1185">Reference proteome</keyword>
<name>A0AA86SUY7_9FABA</name>
<dbReference type="Gramene" id="rna-AYBTSS11_LOCUS25394">
    <property type="protein sequence ID" value="CAJ1973333.1"/>
    <property type="gene ID" value="gene-AYBTSS11_LOCUS25394"/>
</dbReference>
<sequence length="135" mass="15569">MVKRGRCSPPTPPPNLFDFFFFFRSLSVSVLSSPISRDQKEEPTNATPKLLFLSLNLSTRQFHYSLTSPYSLPTLFLHSFQIGVAVHRSFLPAIECFVFSGRFFMELMVWCTSCALSRFHCKRRFAVVVFEVKLC</sequence>
<reference evidence="1" key="1">
    <citation type="submission" date="2023-10" db="EMBL/GenBank/DDBJ databases">
        <authorList>
            <person name="Domelevo Entfellner J.-B."/>
        </authorList>
    </citation>
    <scope>NUCLEOTIDE SEQUENCE</scope>
</reference>
<dbReference type="EMBL" id="OY731406">
    <property type="protein sequence ID" value="CAJ1973333.1"/>
    <property type="molecule type" value="Genomic_DNA"/>
</dbReference>
<accession>A0AA86SUY7</accession>
<evidence type="ECO:0000313" key="1">
    <source>
        <dbReference type="EMBL" id="CAJ1973333.1"/>
    </source>
</evidence>
<evidence type="ECO:0000313" key="2">
    <source>
        <dbReference type="Proteomes" id="UP001189624"/>
    </source>
</evidence>
<dbReference type="Proteomes" id="UP001189624">
    <property type="component" value="Chromosome 9"/>
</dbReference>
<protein>
    <submittedName>
        <fullName evidence="1">Uncharacterized protein</fullName>
    </submittedName>
</protein>
<gene>
    <name evidence="1" type="ORF">AYBTSS11_LOCUS25394</name>
</gene>
<dbReference type="AlphaFoldDB" id="A0AA86SUY7"/>